<accession>A0A392T2M3</accession>
<evidence type="ECO:0000313" key="1">
    <source>
        <dbReference type="EMBL" id="MCI54627.1"/>
    </source>
</evidence>
<organism evidence="1 2">
    <name type="scientific">Trifolium medium</name>
    <dbReference type="NCBI Taxonomy" id="97028"/>
    <lineage>
        <taxon>Eukaryota</taxon>
        <taxon>Viridiplantae</taxon>
        <taxon>Streptophyta</taxon>
        <taxon>Embryophyta</taxon>
        <taxon>Tracheophyta</taxon>
        <taxon>Spermatophyta</taxon>
        <taxon>Magnoliopsida</taxon>
        <taxon>eudicotyledons</taxon>
        <taxon>Gunneridae</taxon>
        <taxon>Pentapetalae</taxon>
        <taxon>rosids</taxon>
        <taxon>fabids</taxon>
        <taxon>Fabales</taxon>
        <taxon>Fabaceae</taxon>
        <taxon>Papilionoideae</taxon>
        <taxon>50 kb inversion clade</taxon>
        <taxon>NPAAA clade</taxon>
        <taxon>Hologalegina</taxon>
        <taxon>IRL clade</taxon>
        <taxon>Trifolieae</taxon>
        <taxon>Trifolium</taxon>
    </lineage>
</organism>
<sequence length="84" mass="9323">LFTSPCVAEELLLDMFGREDRIGFSKLSRKLPDLSNEAAMWDPRCPVYRGLSGLVEDTSNLVDAAIALISPHLLNKKYRTVSVA</sequence>
<dbReference type="AlphaFoldDB" id="A0A392T2M3"/>
<feature type="non-terminal residue" evidence="1">
    <location>
        <position position="1"/>
    </location>
</feature>
<evidence type="ECO:0000313" key="2">
    <source>
        <dbReference type="Proteomes" id="UP000265520"/>
    </source>
</evidence>
<dbReference type="EMBL" id="LXQA010482276">
    <property type="protein sequence ID" value="MCI54627.1"/>
    <property type="molecule type" value="Genomic_DNA"/>
</dbReference>
<comment type="caution">
    <text evidence="1">The sequence shown here is derived from an EMBL/GenBank/DDBJ whole genome shotgun (WGS) entry which is preliminary data.</text>
</comment>
<name>A0A392T2M3_9FABA</name>
<keyword evidence="2" id="KW-1185">Reference proteome</keyword>
<reference evidence="1 2" key="1">
    <citation type="journal article" date="2018" name="Front. Plant Sci.">
        <title>Red Clover (Trifolium pratense) and Zigzag Clover (T. medium) - A Picture of Genomic Similarities and Differences.</title>
        <authorList>
            <person name="Dluhosova J."/>
            <person name="Istvanek J."/>
            <person name="Nedelnik J."/>
            <person name="Repkova J."/>
        </authorList>
    </citation>
    <scope>NUCLEOTIDE SEQUENCE [LARGE SCALE GENOMIC DNA]</scope>
    <source>
        <strain evidence="2">cv. 10/8</strain>
        <tissue evidence="1">Leaf</tissue>
    </source>
</reference>
<dbReference type="Proteomes" id="UP000265520">
    <property type="component" value="Unassembled WGS sequence"/>
</dbReference>
<protein>
    <submittedName>
        <fullName evidence="1">Uncharacterized protein</fullName>
    </submittedName>
</protein>
<proteinExistence type="predicted"/>